<gene>
    <name evidence="1" type="ORF">GGX14DRAFT_671583</name>
</gene>
<accession>A0AAD6V111</accession>
<protein>
    <submittedName>
        <fullName evidence="1">Uncharacterized protein</fullName>
    </submittedName>
</protein>
<reference evidence="1" key="1">
    <citation type="submission" date="2023-03" db="EMBL/GenBank/DDBJ databases">
        <title>Massive genome expansion in bonnet fungi (Mycena s.s.) driven by repeated elements and novel gene families across ecological guilds.</title>
        <authorList>
            <consortium name="Lawrence Berkeley National Laboratory"/>
            <person name="Harder C.B."/>
            <person name="Miyauchi S."/>
            <person name="Viragh M."/>
            <person name="Kuo A."/>
            <person name="Thoen E."/>
            <person name="Andreopoulos B."/>
            <person name="Lu D."/>
            <person name="Skrede I."/>
            <person name="Drula E."/>
            <person name="Henrissat B."/>
            <person name="Morin E."/>
            <person name="Kohler A."/>
            <person name="Barry K."/>
            <person name="LaButti K."/>
            <person name="Morin E."/>
            <person name="Salamov A."/>
            <person name="Lipzen A."/>
            <person name="Mereny Z."/>
            <person name="Hegedus B."/>
            <person name="Baldrian P."/>
            <person name="Stursova M."/>
            <person name="Weitz H."/>
            <person name="Taylor A."/>
            <person name="Grigoriev I.V."/>
            <person name="Nagy L.G."/>
            <person name="Martin F."/>
            <person name="Kauserud H."/>
        </authorList>
    </citation>
    <scope>NUCLEOTIDE SEQUENCE</scope>
    <source>
        <strain evidence="1">9144</strain>
    </source>
</reference>
<comment type="caution">
    <text evidence="1">The sequence shown here is derived from an EMBL/GenBank/DDBJ whole genome shotgun (WGS) entry which is preliminary data.</text>
</comment>
<dbReference type="EMBL" id="JARJCW010000080">
    <property type="protein sequence ID" value="KAJ7197016.1"/>
    <property type="molecule type" value="Genomic_DNA"/>
</dbReference>
<keyword evidence="2" id="KW-1185">Reference proteome</keyword>
<evidence type="ECO:0000313" key="2">
    <source>
        <dbReference type="Proteomes" id="UP001219525"/>
    </source>
</evidence>
<name>A0AAD6V111_9AGAR</name>
<sequence length="412" mass="43627">MAFEGVPSKTKVDQYPLNPIGKPVRAWHRPSGPLRVFPACLWCRARAVGQYYSCTVRKQSCLCKETLRILCPDGRKLRTGVAAAFGMAAYISTLLVALLRTTVPAASEPPPKARHTCSLHVHGPAYGVASTGVQRDVPHVVGHVHRGDGGTSCGVCGGHGVRDGACEGTAYVMGCELPVRALAAGHYVPRALSAACAAAGVSGGQALATGRCVRGVLRARYRRHGRVRGVRGHARRWVRAAWQVGACSMKLHPWQGRACVVQYHVNGICGVYGRVWLAWAGVAGAHVRTLRACAVCEAAGGCVHYVCVAGVSGVAGARSRMLHVWQDRVGVCGCAACEAGGRSHRGHASQGAVWAGQACSLLCTAQREVHGALSKMTKGFRGSSKHFNAILNNDFTFCFLPLTSRCFSPGKT</sequence>
<evidence type="ECO:0000313" key="1">
    <source>
        <dbReference type="EMBL" id="KAJ7197016.1"/>
    </source>
</evidence>
<dbReference type="Proteomes" id="UP001219525">
    <property type="component" value="Unassembled WGS sequence"/>
</dbReference>
<organism evidence="1 2">
    <name type="scientific">Mycena pura</name>
    <dbReference type="NCBI Taxonomy" id="153505"/>
    <lineage>
        <taxon>Eukaryota</taxon>
        <taxon>Fungi</taxon>
        <taxon>Dikarya</taxon>
        <taxon>Basidiomycota</taxon>
        <taxon>Agaricomycotina</taxon>
        <taxon>Agaricomycetes</taxon>
        <taxon>Agaricomycetidae</taxon>
        <taxon>Agaricales</taxon>
        <taxon>Marasmiineae</taxon>
        <taxon>Mycenaceae</taxon>
        <taxon>Mycena</taxon>
    </lineage>
</organism>
<proteinExistence type="predicted"/>
<dbReference type="AlphaFoldDB" id="A0AAD6V111"/>